<dbReference type="GO" id="GO:0009451">
    <property type="term" value="P:RNA modification"/>
    <property type="evidence" value="ECO:0007669"/>
    <property type="project" value="InterPro"/>
</dbReference>
<sequence length="518" mass="57920">MSGRSRRCLLLLEKCKNMKQLKQTHAQIIISGLGNDNFALSRILAFCSDPNRGSLSHGWRLFEQIDQPTMCICNTMIKAFLHKGEFIKTIEMYIKMLQNGLYPDNYSLPYVLKACANLQNSGLGEQIHGSSVKLGLLLDVFVGNTLILMYSICGNMESARRIFDEIPWQDAVAWTVLISGYAKSGDVDTARLLFDEAPIKDRVVWGSMISGYVQNNCFKEGLQMFRLMQSTDLKPDEAIFVSVLCACAHLGALDIGIWIHRYVNRIVIPLGIRLNTALIDMYARCGNVGLARKLFDEMQQRDVICWNAMISGVAMQGEGEIALKLFSEMEKAGFRPDDITFLAVLTACSYSGMVVEGLQIFNSMSEVYGIVPKGEHFGCVVDFLGRAGLFEVAKEIVERIPSTSSPSEKAIAWRALLNACCHHRETQLAECAAEQIMRLERHSGAYILLSNMYAAAGKYEDAKRIRKMMGNKGVEKTPGCSSIEINGFVHEFVAGEKTHLHMEEIHELLQKMNKHLEG</sequence>
<dbReference type="InterPro" id="IPR011990">
    <property type="entry name" value="TPR-like_helical_dom_sf"/>
</dbReference>
<dbReference type="AlphaFoldDB" id="A0A9Q0HE16"/>
<evidence type="ECO:0000313" key="4">
    <source>
        <dbReference type="Proteomes" id="UP001141806"/>
    </source>
</evidence>
<feature type="repeat" description="PPR" evidence="2">
    <location>
        <begin position="201"/>
        <end position="235"/>
    </location>
</feature>
<accession>A0A9Q0HE16</accession>
<organism evidence="3 4">
    <name type="scientific">Protea cynaroides</name>
    <dbReference type="NCBI Taxonomy" id="273540"/>
    <lineage>
        <taxon>Eukaryota</taxon>
        <taxon>Viridiplantae</taxon>
        <taxon>Streptophyta</taxon>
        <taxon>Embryophyta</taxon>
        <taxon>Tracheophyta</taxon>
        <taxon>Spermatophyta</taxon>
        <taxon>Magnoliopsida</taxon>
        <taxon>Proteales</taxon>
        <taxon>Proteaceae</taxon>
        <taxon>Protea</taxon>
    </lineage>
</organism>
<feature type="repeat" description="PPR" evidence="2">
    <location>
        <begin position="302"/>
        <end position="336"/>
    </location>
</feature>
<dbReference type="FunFam" id="1.25.40.10:FF:000184">
    <property type="entry name" value="Pentatricopeptide repeat-containing protein, chloroplastic"/>
    <property type="match status" value="1"/>
</dbReference>
<dbReference type="Gene3D" id="1.25.40.10">
    <property type="entry name" value="Tetratricopeptide repeat domain"/>
    <property type="match status" value="3"/>
</dbReference>
<dbReference type="NCBIfam" id="TIGR00756">
    <property type="entry name" value="PPR"/>
    <property type="match status" value="5"/>
</dbReference>
<keyword evidence="4" id="KW-1185">Reference proteome</keyword>
<dbReference type="InterPro" id="IPR046848">
    <property type="entry name" value="E_motif"/>
</dbReference>
<dbReference type="InterPro" id="IPR046960">
    <property type="entry name" value="PPR_At4g14850-like_plant"/>
</dbReference>
<proteinExistence type="predicted"/>
<dbReference type="Pfam" id="PF20431">
    <property type="entry name" value="E_motif"/>
    <property type="match status" value="1"/>
</dbReference>
<dbReference type="FunFam" id="1.25.40.10:FF:001095">
    <property type="entry name" value="Pentatricopeptide repeat-containing protein At2g34400"/>
    <property type="match status" value="1"/>
</dbReference>
<dbReference type="InterPro" id="IPR002885">
    <property type="entry name" value="PPR_rpt"/>
</dbReference>
<keyword evidence="1" id="KW-0677">Repeat</keyword>
<dbReference type="EMBL" id="JAMYWD010000009">
    <property type="protein sequence ID" value="KAJ4961929.1"/>
    <property type="molecule type" value="Genomic_DNA"/>
</dbReference>
<evidence type="ECO:0008006" key="5">
    <source>
        <dbReference type="Google" id="ProtNLM"/>
    </source>
</evidence>
<evidence type="ECO:0000256" key="1">
    <source>
        <dbReference type="ARBA" id="ARBA00022737"/>
    </source>
</evidence>
<feature type="repeat" description="PPR" evidence="2">
    <location>
        <begin position="170"/>
        <end position="200"/>
    </location>
</feature>
<dbReference type="PANTHER" id="PTHR47926">
    <property type="entry name" value="PENTATRICOPEPTIDE REPEAT-CONTAINING PROTEIN"/>
    <property type="match status" value="1"/>
</dbReference>
<dbReference type="Pfam" id="PF13041">
    <property type="entry name" value="PPR_2"/>
    <property type="match status" value="1"/>
</dbReference>
<evidence type="ECO:0000256" key="2">
    <source>
        <dbReference type="PROSITE-ProRule" id="PRU00708"/>
    </source>
</evidence>
<dbReference type="Pfam" id="PF01535">
    <property type="entry name" value="PPR"/>
    <property type="match status" value="4"/>
</dbReference>
<dbReference type="FunFam" id="1.25.40.10:FF:000348">
    <property type="entry name" value="Pentatricopeptide repeat-containing protein chloroplastic"/>
    <property type="match status" value="1"/>
</dbReference>
<gene>
    <name evidence="3" type="ORF">NE237_021839</name>
</gene>
<comment type="caution">
    <text evidence="3">The sequence shown here is derived from an EMBL/GenBank/DDBJ whole genome shotgun (WGS) entry which is preliminary data.</text>
</comment>
<dbReference type="PROSITE" id="PS51375">
    <property type="entry name" value="PPR"/>
    <property type="match status" value="4"/>
</dbReference>
<name>A0A9Q0HE16_9MAGN</name>
<dbReference type="GO" id="GO:0003723">
    <property type="term" value="F:RNA binding"/>
    <property type="evidence" value="ECO:0007669"/>
    <property type="project" value="InterPro"/>
</dbReference>
<evidence type="ECO:0000313" key="3">
    <source>
        <dbReference type="EMBL" id="KAJ4961929.1"/>
    </source>
</evidence>
<dbReference type="Proteomes" id="UP001141806">
    <property type="component" value="Unassembled WGS sequence"/>
</dbReference>
<protein>
    <recommendedName>
        <fullName evidence="5">Pentatricopeptide repeat-containing protein</fullName>
    </recommendedName>
</protein>
<reference evidence="3" key="1">
    <citation type="journal article" date="2023" name="Plant J.">
        <title>The genome of the king protea, Protea cynaroides.</title>
        <authorList>
            <person name="Chang J."/>
            <person name="Duong T.A."/>
            <person name="Schoeman C."/>
            <person name="Ma X."/>
            <person name="Roodt D."/>
            <person name="Barker N."/>
            <person name="Li Z."/>
            <person name="Van de Peer Y."/>
            <person name="Mizrachi E."/>
        </authorList>
    </citation>
    <scope>NUCLEOTIDE SEQUENCE</scope>
    <source>
        <tissue evidence="3">Young leaves</tissue>
    </source>
</reference>
<feature type="repeat" description="PPR" evidence="2">
    <location>
        <begin position="69"/>
        <end position="103"/>
    </location>
</feature>
<dbReference type="PANTHER" id="PTHR47926:SF352">
    <property type="entry name" value="REPEAT-CONTAINING PROTEIN, PUTATIVE-RELATED"/>
    <property type="match status" value="1"/>
</dbReference>
<dbReference type="OrthoDB" id="185373at2759"/>